<feature type="compositionally biased region" description="Acidic residues" evidence="1">
    <location>
        <begin position="16"/>
        <end position="38"/>
    </location>
</feature>
<sequence>MVSVCILFTSTNNADNIDDVDGDGDGDGDVTDDDNDNDDNEGCIGDRCCIAATNAVFDHFIIYIPLNDIHTPLPYPGRDQK</sequence>
<name>A0A1I9G7W8_BRUMA</name>
<gene>
    <name evidence="2" type="primary">Bm8680</name>
    <name evidence="2" type="ORF">BM_Bm8680</name>
</gene>
<evidence type="ECO:0000256" key="1">
    <source>
        <dbReference type="SAM" id="MobiDB-lite"/>
    </source>
</evidence>
<proteinExistence type="predicted"/>
<feature type="region of interest" description="Disordered" evidence="1">
    <location>
        <begin position="13"/>
        <end position="38"/>
    </location>
</feature>
<reference evidence="2" key="1">
    <citation type="journal article" date="2007" name="Science">
        <title>Draft genome of the filarial nematode parasite Brugia malayi.</title>
        <authorList>
            <person name="Ghedin E."/>
            <person name="Wang S."/>
            <person name="Spiro D."/>
            <person name="Caler E."/>
            <person name="Zhao Q."/>
            <person name="Crabtree J."/>
            <person name="Allen J.E."/>
            <person name="Delcher A.L."/>
            <person name="Guiliano D.B."/>
            <person name="Miranda-Saavedra D."/>
            <person name="Angiuoli S.V."/>
            <person name="Creasy T."/>
            <person name="Amedeo P."/>
            <person name="Haas B."/>
            <person name="El-Sayed N.M."/>
            <person name="Wortman J.R."/>
            <person name="Feldblyum T."/>
            <person name="Tallon L."/>
            <person name="Schatz M."/>
            <person name="Shumway M."/>
            <person name="Koo H."/>
            <person name="Salzberg S.L."/>
            <person name="Schobel S."/>
            <person name="Pertea M."/>
            <person name="Pop M."/>
            <person name="White O."/>
            <person name="Barton G.J."/>
            <person name="Carlow C.K."/>
            <person name="Crawford M.J."/>
            <person name="Daub J."/>
            <person name="Dimmic M.W."/>
            <person name="Estes C.F."/>
            <person name="Foster J.M."/>
            <person name="Ganatra M."/>
            <person name="Gregory W.F."/>
            <person name="Johnson N.M."/>
            <person name="Jin J."/>
            <person name="Komuniecki R."/>
            <person name="Korf I."/>
            <person name="Kumar S."/>
            <person name="Laney S."/>
            <person name="Li B.W."/>
            <person name="Li W."/>
            <person name="Lindblom T.H."/>
            <person name="Lustigman S."/>
            <person name="Ma D."/>
            <person name="Maina C.V."/>
            <person name="Martin D.M."/>
            <person name="McCarter J.P."/>
            <person name="McReynolds L."/>
            <person name="Mitreva M."/>
            <person name="Nutman T.B."/>
            <person name="Parkinson J."/>
            <person name="Peregrin-Alvarez J.M."/>
            <person name="Poole C."/>
            <person name="Ren Q."/>
            <person name="Saunders L."/>
            <person name="Sluder A.E."/>
            <person name="Smith K."/>
            <person name="Stanke M."/>
            <person name="Unnasch T.R."/>
            <person name="Ware J."/>
            <person name="Wei A.D."/>
            <person name="Weil G."/>
            <person name="Williams D.J."/>
            <person name="Zhang Y."/>
            <person name="Williams S.A."/>
            <person name="Fraser-Liggett C."/>
            <person name="Slatko B."/>
            <person name="Blaxter M.L."/>
            <person name="Scott A.L."/>
        </authorList>
    </citation>
    <scope>NUCLEOTIDE SEQUENCE</scope>
    <source>
        <strain evidence="2">FR3</strain>
    </source>
</reference>
<accession>A0A1I9G7W8</accession>
<protein>
    <submittedName>
        <fullName evidence="2">Bm8680</fullName>
    </submittedName>
</protein>
<organism evidence="2">
    <name type="scientific">Brugia malayi</name>
    <name type="common">Filarial nematode worm</name>
    <dbReference type="NCBI Taxonomy" id="6279"/>
    <lineage>
        <taxon>Eukaryota</taxon>
        <taxon>Metazoa</taxon>
        <taxon>Ecdysozoa</taxon>
        <taxon>Nematoda</taxon>
        <taxon>Chromadorea</taxon>
        <taxon>Rhabditida</taxon>
        <taxon>Spirurina</taxon>
        <taxon>Spiruromorpha</taxon>
        <taxon>Filarioidea</taxon>
        <taxon>Onchocercidae</taxon>
        <taxon>Brugia</taxon>
    </lineage>
</organism>
<dbReference type="AlphaFoldDB" id="A0A1I9G7W8"/>
<reference evidence="2" key="2">
    <citation type="submission" date="2012-12" db="EMBL/GenBank/DDBJ databases">
        <authorList>
            <consortium name="WormBase Consortium"/>
            <person name="Ghedin E."/>
            <person name="Paulini M."/>
        </authorList>
    </citation>
    <scope>NUCLEOTIDE SEQUENCE</scope>
    <source>
        <strain evidence="2">FR3</strain>
    </source>
</reference>
<dbReference type="EMBL" id="LN856544">
    <property type="protein sequence ID" value="CDQ05436.1"/>
    <property type="molecule type" value="Genomic_DNA"/>
</dbReference>
<evidence type="ECO:0000313" key="2">
    <source>
        <dbReference type="EMBL" id="CDQ05436.1"/>
    </source>
</evidence>